<dbReference type="PANTHER" id="PTHR46535">
    <property type="entry name" value="NEDD4-BINDING PROTEIN 2"/>
    <property type="match status" value="1"/>
</dbReference>
<dbReference type="InterPro" id="IPR052772">
    <property type="entry name" value="Endo/PolyKinase_Domain-Protein"/>
</dbReference>
<dbReference type="PANTHER" id="PTHR46535:SF1">
    <property type="entry name" value="NEDD4-BINDING PROTEIN 2"/>
    <property type="match status" value="1"/>
</dbReference>
<organism evidence="2 3">
    <name type="scientific">Cirrhinus mrigala</name>
    <name type="common">Mrigala</name>
    <dbReference type="NCBI Taxonomy" id="683832"/>
    <lineage>
        <taxon>Eukaryota</taxon>
        <taxon>Metazoa</taxon>
        <taxon>Chordata</taxon>
        <taxon>Craniata</taxon>
        <taxon>Vertebrata</taxon>
        <taxon>Euteleostomi</taxon>
        <taxon>Actinopterygii</taxon>
        <taxon>Neopterygii</taxon>
        <taxon>Teleostei</taxon>
        <taxon>Ostariophysi</taxon>
        <taxon>Cypriniformes</taxon>
        <taxon>Cyprinidae</taxon>
        <taxon>Labeoninae</taxon>
        <taxon>Labeonini</taxon>
        <taxon>Cirrhinus</taxon>
    </lineage>
</organism>
<protein>
    <recommendedName>
        <fullName evidence="4">Clathrin light chain</fullName>
    </recommendedName>
</protein>
<keyword evidence="3" id="KW-1185">Reference proteome</keyword>
<accession>A0ABD0S2W5</accession>
<feature type="non-terminal residue" evidence="2">
    <location>
        <position position="1"/>
    </location>
</feature>
<gene>
    <name evidence="2" type="ORF">M9458_001843</name>
</gene>
<dbReference type="EMBL" id="JAMKFB020000001">
    <property type="protein sequence ID" value="KAL0203825.1"/>
    <property type="molecule type" value="Genomic_DNA"/>
</dbReference>
<sequence>DGEVEAAQFQDSEDPEYEDFRTEATLQRRQQIECFNKAAEAHRQGRKDVASFYAQQ</sequence>
<proteinExistence type="predicted"/>
<feature type="region of interest" description="Disordered" evidence="1">
    <location>
        <begin position="1"/>
        <end position="21"/>
    </location>
</feature>
<evidence type="ECO:0000313" key="3">
    <source>
        <dbReference type="Proteomes" id="UP001529510"/>
    </source>
</evidence>
<evidence type="ECO:0000256" key="1">
    <source>
        <dbReference type="SAM" id="MobiDB-lite"/>
    </source>
</evidence>
<dbReference type="AlphaFoldDB" id="A0ABD0S2W5"/>
<reference evidence="2 3" key="1">
    <citation type="submission" date="2024-05" db="EMBL/GenBank/DDBJ databases">
        <title>Genome sequencing and assembly of Indian major carp, Cirrhinus mrigala (Hamilton, 1822).</title>
        <authorList>
            <person name="Mohindra V."/>
            <person name="Chowdhury L.M."/>
            <person name="Lal K."/>
            <person name="Jena J.K."/>
        </authorList>
    </citation>
    <scope>NUCLEOTIDE SEQUENCE [LARGE SCALE GENOMIC DNA]</scope>
    <source>
        <strain evidence="2">CM1030</strain>
        <tissue evidence="2">Blood</tissue>
    </source>
</reference>
<feature type="non-terminal residue" evidence="2">
    <location>
        <position position="56"/>
    </location>
</feature>
<comment type="caution">
    <text evidence="2">The sequence shown here is derived from an EMBL/GenBank/DDBJ whole genome shotgun (WGS) entry which is preliminary data.</text>
</comment>
<name>A0ABD0S2W5_CIRMR</name>
<evidence type="ECO:0000313" key="2">
    <source>
        <dbReference type="EMBL" id="KAL0203825.1"/>
    </source>
</evidence>
<dbReference type="Proteomes" id="UP001529510">
    <property type="component" value="Unassembled WGS sequence"/>
</dbReference>
<evidence type="ECO:0008006" key="4">
    <source>
        <dbReference type="Google" id="ProtNLM"/>
    </source>
</evidence>